<evidence type="ECO:0000313" key="2">
    <source>
        <dbReference type="Proteomes" id="UP000179034"/>
    </source>
</evidence>
<sequence>MGSAGGSLSDEILRKVYRLGQEIAKKGFVLITGACPGLPHEAIKGAKSVGGKTVGISPALNFREHMLKYKSPCRGYDAIIYTGSGLMGREIENIRSCDIVIFAGGRSGTLGEFAIAYDEAKVIGVLLGTGGITEKIETIIQYVDKETGAQVVFDDDPGKLLDRLVEVYNRVLLPYNLSVLANRNPDGEMEA</sequence>
<evidence type="ECO:0008006" key="3">
    <source>
        <dbReference type="Google" id="ProtNLM"/>
    </source>
</evidence>
<protein>
    <recommendedName>
        <fullName evidence="3">Protein containing YHS domain protein</fullName>
    </recommendedName>
</protein>
<dbReference type="Gene3D" id="3.40.50.450">
    <property type="match status" value="1"/>
</dbReference>
<dbReference type="InterPro" id="IPR041164">
    <property type="entry name" value="LDcluster4"/>
</dbReference>
<dbReference type="InterPro" id="IPR052341">
    <property type="entry name" value="LOG_family_nucleotidases"/>
</dbReference>
<dbReference type="Pfam" id="PF18306">
    <property type="entry name" value="LDcluster4"/>
    <property type="match status" value="1"/>
</dbReference>
<comment type="caution">
    <text evidence="1">The sequence shown here is derived from an EMBL/GenBank/DDBJ whole genome shotgun (WGS) entry which is preliminary data.</text>
</comment>
<dbReference type="GO" id="GO:0005829">
    <property type="term" value="C:cytosol"/>
    <property type="evidence" value="ECO:0007669"/>
    <property type="project" value="TreeGrafter"/>
</dbReference>
<evidence type="ECO:0000313" key="1">
    <source>
        <dbReference type="EMBL" id="OGF98459.1"/>
    </source>
</evidence>
<dbReference type="EMBL" id="MFIW01000003">
    <property type="protein sequence ID" value="OGF98459.1"/>
    <property type="molecule type" value="Genomic_DNA"/>
</dbReference>
<gene>
    <name evidence="1" type="ORF">A2Z06_03385</name>
</gene>
<proteinExistence type="predicted"/>
<accession>A0A1F5YE89</accession>
<dbReference type="SUPFAM" id="SSF102405">
    <property type="entry name" value="MCP/YpsA-like"/>
    <property type="match status" value="1"/>
</dbReference>
<name>A0A1F5YE89_9BACT</name>
<dbReference type="PANTHER" id="PTHR43393:SF3">
    <property type="entry name" value="LYSINE DECARBOXYLASE-LIKE PROTEIN"/>
    <property type="match status" value="1"/>
</dbReference>
<reference evidence="1 2" key="1">
    <citation type="journal article" date="2016" name="Nat. Commun.">
        <title>Thousands of microbial genomes shed light on interconnected biogeochemical processes in an aquifer system.</title>
        <authorList>
            <person name="Anantharaman K."/>
            <person name="Brown C.T."/>
            <person name="Hug L.A."/>
            <person name="Sharon I."/>
            <person name="Castelle C.J."/>
            <person name="Probst A.J."/>
            <person name="Thomas B.C."/>
            <person name="Singh A."/>
            <person name="Wilkins M.J."/>
            <person name="Karaoz U."/>
            <person name="Brodie E.L."/>
            <person name="Williams K.H."/>
            <person name="Hubbard S.S."/>
            <person name="Banfield J.F."/>
        </authorList>
    </citation>
    <scope>NUCLEOTIDE SEQUENCE [LARGE SCALE GENOMIC DNA]</scope>
</reference>
<dbReference type="Proteomes" id="UP000179034">
    <property type="component" value="Unassembled WGS sequence"/>
</dbReference>
<organism evidence="1 2">
    <name type="scientific">Candidatus Glassbacteria bacterium RBG_16_58_8</name>
    <dbReference type="NCBI Taxonomy" id="1817866"/>
    <lineage>
        <taxon>Bacteria</taxon>
        <taxon>Candidatus Glassiibacteriota</taxon>
    </lineage>
</organism>
<dbReference type="AlphaFoldDB" id="A0A1F5YE89"/>
<dbReference type="PANTHER" id="PTHR43393">
    <property type="entry name" value="CYTOKININ RIBOSIDE 5'-MONOPHOSPHATE PHOSPHORIBOHYDROLASE"/>
    <property type="match status" value="1"/>
</dbReference>